<keyword evidence="4" id="KW-1185">Reference proteome</keyword>
<evidence type="ECO:0008006" key="5">
    <source>
        <dbReference type="Google" id="ProtNLM"/>
    </source>
</evidence>
<dbReference type="GO" id="GO:0003729">
    <property type="term" value="F:mRNA binding"/>
    <property type="evidence" value="ECO:0007669"/>
    <property type="project" value="TreeGrafter"/>
</dbReference>
<dbReference type="PANTHER" id="PTHR47933">
    <property type="entry name" value="PENTATRICOPEPTIDE REPEAT-CONTAINING PROTEIN 1, MITOCHONDRIAL"/>
    <property type="match status" value="1"/>
</dbReference>
<comment type="caution">
    <text evidence="3">The sequence shown here is derived from an EMBL/GenBank/DDBJ whole genome shotgun (WGS) entry which is preliminary data.</text>
</comment>
<dbReference type="PANTHER" id="PTHR47933:SF11">
    <property type="entry name" value="PENTATRICOPEPTIDE REPEAT-CONTAINING PROTEIN 2"/>
    <property type="match status" value="1"/>
</dbReference>
<dbReference type="AlphaFoldDB" id="A0A9P6TEE6"/>
<proteinExistence type="predicted"/>
<dbReference type="OrthoDB" id="185373at2759"/>
<accession>A0A9P6TEE6</accession>
<dbReference type="EMBL" id="MU167229">
    <property type="protein sequence ID" value="KAG0149287.1"/>
    <property type="molecule type" value="Genomic_DNA"/>
</dbReference>
<evidence type="ECO:0000313" key="4">
    <source>
        <dbReference type="Proteomes" id="UP000886653"/>
    </source>
</evidence>
<name>A0A9P6TEE6_9BASI</name>
<sequence>MIRLANATNLGPRSPPQRLLVAVKLDTSSSSPSGTSHRSDWALGNLRNGNDRSNRKRSISDSADPTHSQRPALASTSDLDPPMLLSDLKSLQLLFDSNKRAGVSETALRFWRQWHNFLMRPKGKAIKPDMLHKVSHAFLFLCYRRLPELFGDIEAQQSSGIQFEGRTIKSLGFVSLKGQHWCILHWVLQDPKLSRNDLIILVKAACRKIAFSSALESQSSRVTTILELAKSIGLKIDHDADFAGHAGSVVEHIARTFFKMGCIDPVVPFILDILNKHPASAKSFSPTFLHQVMNTCASHQHLQQAHQLIAAIPPSLQTLDHFKACLTVWDRRTPRPLIRAACLLWASLLSHPHLEPDLAAYNLYLALRSRLGHIKDVWNIIKRMTRTGPLPDQRTYDILLHLLGQRQGIESSWNMLQHLSPQNYIPTSRTTNILLCSKAHRTHSIQKSIEPANSTLTNEMEFLAMMERVKAANFGCDEVTRNIVVRKFLARSHSHSSQQIWALKKLVLPPNSNLVSNGKYITRSEFRRMRKPLYSMLCSAFIHAGKMSDAAQLKKEWMRESQLARKEPNANIQKLK</sequence>
<gene>
    <name evidence="3" type="ORF">CROQUDRAFT_341515</name>
</gene>
<organism evidence="3 4">
    <name type="scientific">Cronartium quercuum f. sp. fusiforme G11</name>
    <dbReference type="NCBI Taxonomy" id="708437"/>
    <lineage>
        <taxon>Eukaryota</taxon>
        <taxon>Fungi</taxon>
        <taxon>Dikarya</taxon>
        <taxon>Basidiomycota</taxon>
        <taxon>Pucciniomycotina</taxon>
        <taxon>Pucciniomycetes</taxon>
        <taxon>Pucciniales</taxon>
        <taxon>Coleosporiaceae</taxon>
        <taxon>Cronartium</taxon>
    </lineage>
</organism>
<feature type="compositionally biased region" description="Polar residues" evidence="2">
    <location>
        <begin position="60"/>
        <end position="69"/>
    </location>
</feature>
<reference evidence="3" key="1">
    <citation type="submission" date="2013-11" db="EMBL/GenBank/DDBJ databases">
        <title>Genome sequence of the fusiform rust pathogen reveals effectors for host alternation and coevolution with pine.</title>
        <authorList>
            <consortium name="DOE Joint Genome Institute"/>
            <person name="Smith K."/>
            <person name="Pendleton A."/>
            <person name="Kubisiak T."/>
            <person name="Anderson C."/>
            <person name="Salamov A."/>
            <person name="Aerts A."/>
            <person name="Riley R."/>
            <person name="Clum A."/>
            <person name="Lindquist E."/>
            <person name="Ence D."/>
            <person name="Campbell M."/>
            <person name="Kronenberg Z."/>
            <person name="Feau N."/>
            <person name="Dhillon B."/>
            <person name="Hamelin R."/>
            <person name="Burleigh J."/>
            <person name="Smith J."/>
            <person name="Yandell M."/>
            <person name="Nelson C."/>
            <person name="Grigoriev I."/>
            <person name="Davis J."/>
        </authorList>
    </citation>
    <scope>NUCLEOTIDE SEQUENCE</scope>
    <source>
        <strain evidence="3">G11</strain>
    </source>
</reference>
<dbReference type="InterPro" id="IPR011990">
    <property type="entry name" value="TPR-like_helical_dom_sf"/>
</dbReference>
<dbReference type="Proteomes" id="UP000886653">
    <property type="component" value="Unassembled WGS sequence"/>
</dbReference>
<feature type="region of interest" description="Disordered" evidence="2">
    <location>
        <begin position="25"/>
        <end position="79"/>
    </location>
</feature>
<dbReference type="Gene3D" id="1.25.40.10">
    <property type="entry name" value="Tetratricopeptide repeat domain"/>
    <property type="match status" value="1"/>
</dbReference>
<keyword evidence="1" id="KW-0677">Repeat</keyword>
<protein>
    <recommendedName>
        <fullName evidence="5">Pentatricopeptide repeat-containing protein</fullName>
    </recommendedName>
</protein>
<evidence type="ECO:0000313" key="3">
    <source>
        <dbReference type="EMBL" id="KAG0149287.1"/>
    </source>
</evidence>
<evidence type="ECO:0000256" key="2">
    <source>
        <dbReference type="SAM" id="MobiDB-lite"/>
    </source>
</evidence>
<dbReference type="InterPro" id="IPR051240">
    <property type="entry name" value="Mito_RNA-Proc/Resp"/>
</dbReference>
<evidence type="ECO:0000256" key="1">
    <source>
        <dbReference type="ARBA" id="ARBA00022737"/>
    </source>
</evidence>